<gene>
    <name evidence="1" type="ORF">EKG83_39410</name>
</gene>
<protein>
    <submittedName>
        <fullName evidence="1">Uncharacterized protein</fullName>
    </submittedName>
</protein>
<dbReference type="KEGG" id="ssyi:EKG83_39410"/>
<dbReference type="Proteomes" id="UP000325787">
    <property type="component" value="Chromosome"/>
</dbReference>
<evidence type="ECO:0000313" key="2">
    <source>
        <dbReference type="Proteomes" id="UP000325787"/>
    </source>
</evidence>
<dbReference type="OrthoDB" id="3536525at2"/>
<name>A0A5Q0HAK7_SACSY</name>
<dbReference type="EMBL" id="CP034550">
    <property type="protein sequence ID" value="QFZ22692.1"/>
    <property type="molecule type" value="Genomic_DNA"/>
</dbReference>
<accession>A0A5Q0HAK7</accession>
<organism evidence="1 2">
    <name type="scientific">Saccharothrix syringae</name>
    <name type="common">Nocardiopsis syringae</name>
    <dbReference type="NCBI Taxonomy" id="103733"/>
    <lineage>
        <taxon>Bacteria</taxon>
        <taxon>Bacillati</taxon>
        <taxon>Actinomycetota</taxon>
        <taxon>Actinomycetes</taxon>
        <taxon>Pseudonocardiales</taxon>
        <taxon>Pseudonocardiaceae</taxon>
        <taxon>Saccharothrix</taxon>
    </lineage>
</organism>
<reference evidence="2" key="1">
    <citation type="journal article" date="2021" name="Curr. Microbiol.">
        <title>Complete genome of nocamycin-producing strain Saccharothrix syringae NRRL B-16468 reveals the biosynthetic potential for secondary metabolites.</title>
        <authorList>
            <person name="Mo X."/>
            <person name="Yang S."/>
        </authorList>
    </citation>
    <scope>NUCLEOTIDE SEQUENCE [LARGE SCALE GENOMIC DNA]</scope>
    <source>
        <strain evidence="2">ATCC 51364 / DSM 43886 / JCM 6844 / KCTC 9398 / NBRC 14523 / NRRL B-16468 / INA 2240</strain>
    </source>
</reference>
<proteinExistence type="predicted"/>
<evidence type="ECO:0000313" key="1">
    <source>
        <dbReference type="EMBL" id="QFZ22692.1"/>
    </source>
</evidence>
<dbReference type="RefSeq" id="WP_033432730.1">
    <property type="nucleotide sequence ID" value="NZ_CP034550.1"/>
</dbReference>
<dbReference type="AlphaFoldDB" id="A0A5Q0HAK7"/>
<sequence length="81" mass="8734">MRWEDEDGHHTGTSYFTGGMTLSRRPLGENVGIVVATITSGDFEGRELVLLSARLTIDPLKCLTSGVRHVEGPGALEVLPL</sequence>
<keyword evidence="2" id="KW-1185">Reference proteome</keyword>